<name>A0A077QSA9_9BASI</name>
<feature type="region of interest" description="Disordered" evidence="1">
    <location>
        <begin position="314"/>
        <end position="335"/>
    </location>
</feature>
<dbReference type="AlphaFoldDB" id="A0A077QSA9"/>
<dbReference type="InterPro" id="IPR012340">
    <property type="entry name" value="NA-bd_OB-fold"/>
</dbReference>
<dbReference type="EMBL" id="HG529541">
    <property type="protein sequence ID" value="CDI52455.1"/>
    <property type="molecule type" value="Genomic_DNA"/>
</dbReference>
<evidence type="ECO:0000256" key="1">
    <source>
        <dbReference type="SAM" id="MobiDB-lite"/>
    </source>
</evidence>
<evidence type="ECO:0000313" key="2">
    <source>
        <dbReference type="EMBL" id="CDI52455.1"/>
    </source>
</evidence>
<accession>A0A077QSA9</accession>
<feature type="compositionally biased region" description="Polar residues" evidence="1">
    <location>
        <begin position="318"/>
        <end position="334"/>
    </location>
</feature>
<organism evidence="2">
    <name type="scientific">Melanopsichium pennsylvanicum 4</name>
    <dbReference type="NCBI Taxonomy" id="1398559"/>
    <lineage>
        <taxon>Eukaryota</taxon>
        <taxon>Fungi</taxon>
        <taxon>Dikarya</taxon>
        <taxon>Basidiomycota</taxon>
        <taxon>Ustilaginomycotina</taxon>
        <taxon>Ustilaginomycetes</taxon>
        <taxon>Ustilaginales</taxon>
        <taxon>Ustilaginaceae</taxon>
        <taxon>Melanopsichium</taxon>
    </lineage>
</organism>
<proteinExistence type="predicted"/>
<reference evidence="2" key="1">
    <citation type="journal article" date="2014" name="Genome Biol. Evol.">
        <title>Gene Loss Rather Than Gene Gain Is Associated with a Host Jump from Monocots to Dicots in the Smut Fungus Melanopsichium pennsylvanicum.</title>
        <authorList>
            <person name="Sharma R."/>
            <person name="Mishra B."/>
            <person name="Runge F."/>
            <person name="Thines M."/>
        </authorList>
    </citation>
    <scope>NUCLEOTIDE SEQUENCE</scope>
    <source>
        <strain evidence="2">4</strain>
    </source>
</reference>
<dbReference type="Gene3D" id="2.40.50.140">
    <property type="entry name" value="Nucleic acid-binding proteins"/>
    <property type="match status" value="1"/>
</dbReference>
<protein>
    <recommendedName>
        <fullName evidence="3">CST complex subunit Stn1 N-terminal domain-containing protein</fullName>
    </recommendedName>
</protein>
<evidence type="ECO:0008006" key="3">
    <source>
        <dbReference type="Google" id="ProtNLM"/>
    </source>
</evidence>
<sequence length="532" mass="60757">MQSLSIPSLSDSDAVNLYHWLERDSSAVLKCTCRQVRRIKTVPSLSHALGGQNLFLHHQTPGLVAEICGMVVGVAQKEDQVTYHVDDGTSMLRIMETRKSLQQTQFRILQIGSSASTVCGVPECYIMPSEPKAFTSARFQPPLNQRFEVADIVKCTGKVQIDREGKRFLLAQQMGKSAWLLRQNHQSKRARELKLSPLLSNRPVSVKDVNVESQHQIDVVKFQNEVYRKPFDWSRISFVKTDTARAPETFPSSSNWSARPLVSRASPNDKAVPVPSINVLSERQGYADRHRLSANEARELLSNDQTWLPVELSKMPRPSSSRVNEQSRSTQIRTRQLRAHDKIADHKLTENYFQLQLQQHISFRFHCEPFTSSDLWSDAGLVRLARRLVSVRLQHRMASRSANKPRCDTKDDFEHPSEKVRRLFEWAIRKMVQDGFITLSDADRPRQPFSRDSALSDADWYCLITPEYLLKPMRKVLGSKTTASTHGAALHDVDDLTARLRNLDDRFRFVNCSLVQDSLALYTAHRDPIEID</sequence>
<feature type="region of interest" description="Disordered" evidence="1">
    <location>
        <begin position="249"/>
        <end position="268"/>
    </location>
</feature>